<protein>
    <submittedName>
        <fullName evidence="1">Uncharacterized protein</fullName>
    </submittedName>
</protein>
<keyword evidence="2" id="KW-1185">Reference proteome</keyword>
<dbReference type="Proteomes" id="UP001206925">
    <property type="component" value="Unassembled WGS sequence"/>
</dbReference>
<evidence type="ECO:0000313" key="1">
    <source>
        <dbReference type="EMBL" id="KAI7757091.1"/>
    </source>
</evidence>
<sequence>MKNCDNKIIFDPYHYFKVVHASLSSLPPLSGLELEKPSINIFSCLDNS</sequence>
<comment type="caution">
    <text evidence="1">The sequence shown here is derived from an EMBL/GenBank/DDBJ whole genome shotgun (WGS) entry which is preliminary data.</text>
</comment>
<evidence type="ECO:0000313" key="2">
    <source>
        <dbReference type="Proteomes" id="UP001206925"/>
    </source>
</evidence>
<gene>
    <name evidence="1" type="ORF">M8C21_028491</name>
</gene>
<reference evidence="1" key="1">
    <citation type="submission" date="2022-06" db="EMBL/GenBank/DDBJ databases">
        <title>Uncovering the hologenomic basis of an extraordinary plant invasion.</title>
        <authorList>
            <person name="Bieker V.C."/>
            <person name="Martin M.D."/>
            <person name="Gilbert T."/>
            <person name="Hodgins K."/>
            <person name="Battlay P."/>
            <person name="Petersen B."/>
            <person name="Wilson J."/>
        </authorList>
    </citation>
    <scope>NUCLEOTIDE SEQUENCE</scope>
    <source>
        <strain evidence="1">AA19_3_7</strain>
        <tissue evidence="1">Leaf</tissue>
    </source>
</reference>
<name>A0AAD5GYU0_AMBAR</name>
<organism evidence="1 2">
    <name type="scientific">Ambrosia artemisiifolia</name>
    <name type="common">Common ragweed</name>
    <dbReference type="NCBI Taxonomy" id="4212"/>
    <lineage>
        <taxon>Eukaryota</taxon>
        <taxon>Viridiplantae</taxon>
        <taxon>Streptophyta</taxon>
        <taxon>Embryophyta</taxon>
        <taxon>Tracheophyta</taxon>
        <taxon>Spermatophyta</taxon>
        <taxon>Magnoliopsida</taxon>
        <taxon>eudicotyledons</taxon>
        <taxon>Gunneridae</taxon>
        <taxon>Pentapetalae</taxon>
        <taxon>asterids</taxon>
        <taxon>campanulids</taxon>
        <taxon>Asterales</taxon>
        <taxon>Asteraceae</taxon>
        <taxon>Asteroideae</taxon>
        <taxon>Heliantheae alliance</taxon>
        <taxon>Heliantheae</taxon>
        <taxon>Ambrosia</taxon>
    </lineage>
</organism>
<proteinExistence type="predicted"/>
<accession>A0AAD5GYU0</accession>
<dbReference type="AlphaFoldDB" id="A0AAD5GYU0"/>
<dbReference type="EMBL" id="JAMZMK010000185">
    <property type="protein sequence ID" value="KAI7757091.1"/>
    <property type="molecule type" value="Genomic_DNA"/>
</dbReference>